<feature type="transmembrane region" description="Helical" evidence="1">
    <location>
        <begin position="94"/>
        <end position="118"/>
    </location>
</feature>
<evidence type="ECO:0000256" key="1">
    <source>
        <dbReference type="SAM" id="Phobius"/>
    </source>
</evidence>
<proteinExistence type="predicted"/>
<sequence length="241" mass="28241">MRIRNWWFISFYLLLSTFIIYQLFFLIALSKNTVLKDLYYYGFQIAEPSPSFNPSSYTAVYYLPVIGLIVSSFGLISCIFTVRVFLEKSPRFKFVFLVLNFIIFVVGFLISFSGQLLYCEWSNDSAQIIPNRGGTIETPSFYYRNWVSSTIVWSIFGFYFALLVAAVILLLKLNLINVQTYHFYRQRIEQAIEFEPELKQPLPSSNEFDPNDTQTITIFLDEEVNEKLQSKTNRKKNNEIL</sequence>
<organism evidence="2 3">
    <name type="scientific">Spiroplasma ixodetis</name>
    <dbReference type="NCBI Taxonomy" id="2141"/>
    <lineage>
        <taxon>Bacteria</taxon>
        <taxon>Bacillati</taxon>
        <taxon>Mycoplasmatota</taxon>
        <taxon>Mollicutes</taxon>
        <taxon>Entomoplasmatales</taxon>
        <taxon>Spiroplasmataceae</taxon>
        <taxon>Spiroplasma</taxon>
    </lineage>
</organism>
<keyword evidence="3" id="KW-1185">Reference proteome</keyword>
<dbReference type="EMBL" id="AP026933">
    <property type="protein sequence ID" value="BDT02848.1"/>
    <property type="molecule type" value="Genomic_DNA"/>
</dbReference>
<dbReference type="RefSeq" id="WP_281749057.1">
    <property type="nucleotide sequence ID" value="NZ_AP026933.1"/>
</dbReference>
<evidence type="ECO:0008006" key="4">
    <source>
        <dbReference type="Google" id="ProtNLM"/>
    </source>
</evidence>
<keyword evidence="1" id="KW-1133">Transmembrane helix</keyword>
<name>A0ABM8BSK6_9MOLU</name>
<evidence type="ECO:0000313" key="3">
    <source>
        <dbReference type="Proteomes" id="UP001163387"/>
    </source>
</evidence>
<evidence type="ECO:0000313" key="2">
    <source>
        <dbReference type="EMBL" id="BDT02848.1"/>
    </source>
</evidence>
<accession>A0ABM8BSK6</accession>
<keyword evidence="1" id="KW-0472">Membrane</keyword>
<protein>
    <recommendedName>
        <fullName evidence="4">Transmembrane protein</fullName>
    </recommendedName>
</protein>
<feature type="transmembrane region" description="Helical" evidence="1">
    <location>
        <begin position="151"/>
        <end position="171"/>
    </location>
</feature>
<gene>
    <name evidence="2" type="ORF">SHM_04940</name>
</gene>
<dbReference type="Proteomes" id="UP001163387">
    <property type="component" value="Chromosome"/>
</dbReference>
<feature type="transmembrane region" description="Helical" evidence="1">
    <location>
        <begin position="59"/>
        <end position="82"/>
    </location>
</feature>
<reference evidence="2 3" key="1">
    <citation type="journal article" date="2022" name="Front. Microbiol.">
        <title>Male-killing mechanisms vary between Spiroplasma species.</title>
        <authorList>
            <person name="Arai H."/>
            <person name="Inoue M."/>
            <person name="Kageyama D."/>
        </authorList>
    </citation>
    <scope>NUCLEOTIDE SEQUENCE [LARGE SCALE GENOMIC DNA]</scope>
    <source>
        <strain evidence="3">sHm</strain>
    </source>
</reference>
<keyword evidence="1" id="KW-0812">Transmembrane</keyword>
<feature type="transmembrane region" description="Helical" evidence="1">
    <location>
        <begin position="7"/>
        <end position="29"/>
    </location>
</feature>